<dbReference type="STRING" id="1121279.SAMN02745887_02100"/>
<dbReference type="OrthoDB" id="9805924at2"/>
<dbReference type="SUPFAM" id="SSF55729">
    <property type="entry name" value="Acyl-CoA N-acyltransferases (Nat)"/>
    <property type="match status" value="1"/>
</dbReference>
<dbReference type="GO" id="GO:0016747">
    <property type="term" value="F:acyltransferase activity, transferring groups other than amino-acyl groups"/>
    <property type="evidence" value="ECO:0007669"/>
    <property type="project" value="InterPro"/>
</dbReference>
<reference evidence="2 3" key="1">
    <citation type="submission" date="2016-11" db="EMBL/GenBank/DDBJ databases">
        <authorList>
            <person name="Jaros S."/>
            <person name="Januszkiewicz K."/>
            <person name="Wedrychowicz H."/>
        </authorList>
    </citation>
    <scope>NUCLEOTIDE SEQUENCE [LARGE SCALE GENOMIC DNA]</scope>
    <source>
        <strain evidence="2 3">DSM 18899</strain>
    </source>
</reference>
<name>A0A1K2HKF0_9NEIS</name>
<sequence length="150" mass="16997">MHLLRLNNAAHELIEPDWLLRAEAIHRELRPQLAADYPAQMRGIFADGGQMVIAHNGEAILGLAVFRHYRDTFSGTKFYVDDLVTTSQQRSQGVGKCLLDWLQQEAIRCGATNFMLDSGTQRIDAHRFYHREGLTIASFNFKKPLQGKTA</sequence>
<dbReference type="Pfam" id="PF00583">
    <property type="entry name" value="Acetyltransf_1"/>
    <property type="match status" value="1"/>
</dbReference>
<keyword evidence="3" id="KW-1185">Reference proteome</keyword>
<dbReference type="Gene3D" id="3.40.630.30">
    <property type="match status" value="1"/>
</dbReference>
<dbReference type="CDD" id="cd04301">
    <property type="entry name" value="NAT_SF"/>
    <property type="match status" value="1"/>
</dbReference>
<feature type="domain" description="N-acetyltransferase" evidence="1">
    <location>
        <begin position="9"/>
        <end position="150"/>
    </location>
</feature>
<organism evidence="2 3">
    <name type="scientific">Chitinimonas taiwanensis DSM 18899</name>
    <dbReference type="NCBI Taxonomy" id="1121279"/>
    <lineage>
        <taxon>Bacteria</taxon>
        <taxon>Pseudomonadati</taxon>
        <taxon>Pseudomonadota</taxon>
        <taxon>Betaproteobacteria</taxon>
        <taxon>Neisseriales</taxon>
        <taxon>Chitinibacteraceae</taxon>
        <taxon>Chitinimonas</taxon>
    </lineage>
</organism>
<accession>A0A1K2HKF0</accession>
<evidence type="ECO:0000313" key="2">
    <source>
        <dbReference type="EMBL" id="SFZ76738.1"/>
    </source>
</evidence>
<evidence type="ECO:0000313" key="3">
    <source>
        <dbReference type="Proteomes" id="UP000186513"/>
    </source>
</evidence>
<dbReference type="AlphaFoldDB" id="A0A1K2HKF0"/>
<dbReference type="InterPro" id="IPR016181">
    <property type="entry name" value="Acyl_CoA_acyltransferase"/>
</dbReference>
<protein>
    <submittedName>
        <fullName evidence="2">Acetyltransferase (GNAT) domain-containing protein</fullName>
    </submittedName>
</protein>
<proteinExistence type="predicted"/>
<keyword evidence="2" id="KW-0808">Transferase</keyword>
<dbReference type="Proteomes" id="UP000186513">
    <property type="component" value="Unassembled WGS sequence"/>
</dbReference>
<evidence type="ECO:0000259" key="1">
    <source>
        <dbReference type="PROSITE" id="PS51186"/>
    </source>
</evidence>
<gene>
    <name evidence="2" type="ORF">SAMN02745887_02100</name>
</gene>
<dbReference type="EMBL" id="FPKR01000007">
    <property type="protein sequence ID" value="SFZ76738.1"/>
    <property type="molecule type" value="Genomic_DNA"/>
</dbReference>
<dbReference type="RefSeq" id="WP_072428602.1">
    <property type="nucleotide sequence ID" value="NZ_FPKR01000007.1"/>
</dbReference>
<dbReference type="PROSITE" id="PS51186">
    <property type="entry name" value="GNAT"/>
    <property type="match status" value="1"/>
</dbReference>
<dbReference type="InterPro" id="IPR000182">
    <property type="entry name" value="GNAT_dom"/>
</dbReference>